<reference evidence="2" key="1">
    <citation type="submission" date="2023-01" db="EMBL/GenBank/DDBJ databases">
        <title>Key to firefly adult light organ development and bioluminescence: homeobox transcription factors regulate luciferase expression and transportation to peroxisome.</title>
        <authorList>
            <person name="Fu X."/>
        </authorList>
    </citation>
    <scope>NUCLEOTIDE SEQUENCE [LARGE SCALE GENOMIC DNA]</scope>
</reference>
<dbReference type="EMBL" id="JARPUR010000008">
    <property type="protein sequence ID" value="KAK4872159.1"/>
    <property type="molecule type" value="Genomic_DNA"/>
</dbReference>
<comment type="caution">
    <text evidence="1">The sequence shown here is derived from an EMBL/GenBank/DDBJ whole genome shotgun (WGS) entry which is preliminary data.</text>
</comment>
<evidence type="ECO:0000313" key="2">
    <source>
        <dbReference type="Proteomes" id="UP001353858"/>
    </source>
</evidence>
<dbReference type="Proteomes" id="UP001353858">
    <property type="component" value="Unassembled WGS sequence"/>
</dbReference>
<accession>A0AAN7SB91</accession>
<evidence type="ECO:0000313" key="1">
    <source>
        <dbReference type="EMBL" id="KAK4872159.1"/>
    </source>
</evidence>
<organism evidence="1 2">
    <name type="scientific">Aquatica leii</name>
    <dbReference type="NCBI Taxonomy" id="1421715"/>
    <lineage>
        <taxon>Eukaryota</taxon>
        <taxon>Metazoa</taxon>
        <taxon>Ecdysozoa</taxon>
        <taxon>Arthropoda</taxon>
        <taxon>Hexapoda</taxon>
        <taxon>Insecta</taxon>
        <taxon>Pterygota</taxon>
        <taxon>Neoptera</taxon>
        <taxon>Endopterygota</taxon>
        <taxon>Coleoptera</taxon>
        <taxon>Polyphaga</taxon>
        <taxon>Elateriformia</taxon>
        <taxon>Elateroidea</taxon>
        <taxon>Lampyridae</taxon>
        <taxon>Luciolinae</taxon>
        <taxon>Aquatica</taxon>
    </lineage>
</organism>
<gene>
    <name evidence="1" type="ORF">RN001_016283</name>
</gene>
<dbReference type="AlphaFoldDB" id="A0AAN7SB91"/>
<proteinExistence type="predicted"/>
<protein>
    <submittedName>
        <fullName evidence="1">Uncharacterized protein</fullName>
    </submittedName>
</protein>
<name>A0AAN7SB91_9COLE</name>
<sequence length="217" mass="24822">MKEFRRLAHQLAEKNNCSHNFNKNLEIAREDWVKGFLKRHRDLSLRKPEATFGARAIGFNKENLSVLTSDENLASPVSIHVSPKPGCSWMSDSPSRIIADTNFSIASPKDLIPLPTVETGIRRVKRKRGKATILTTSPYKTELEESTKKTQKIKKSQTEKNKQRLMFEGTENTAEGMKTKPKKQNIIQIKPEEHSKDVKIMEQITKNLPISKKKEKK</sequence>
<keyword evidence="2" id="KW-1185">Reference proteome</keyword>